<protein>
    <submittedName>
        <fullName evidence="1">Uncharacterized protein</fullName>
    </submittedName>
</protein>
<dbReference type="EMBL" id="BJMH01000061">
    <property type="protein sequence ID" value="GEB35866.1"/>
    <property type="molecule type" value="Genomic_DNA"/>
</dbReference>
<dbReference type="AlphaFoldDB" id="A0A4Y3PUY9"/>
<evidence type="ECO:0000313" key="2">
    <source>
        <dbReference type="Proteomes" id="UP000316882"/>
    </source>
</evidence>
<dbReference type="Proteomes" id="UP000316882">
    <property type="component" value="Unassembled WGS sequence"/>
</dbReference>
<proteinExistence type="predicted"/>
<name>A0A4Y3PUY9_BREPA</name>
<organism evidence="1 2">
    <name type="scientific">Brevibacillus parabrevis</name>
    <dbReference type="NCBI Taxonomy" id="54914"/>
    <lineage>
        <taxon>Bacteria</taxon>
        <taxon>Bacillati</taxon>
        <taxon>Bacillota</taxon>
        <taxon>Bacilli</taxon>
        <taxon>Bacillales</taxon>
        <taxon>Paenibacillaceae</taxon>
        <taxon>Brevibacillus</taxon>
    </lineage>
</organism>
<reference evidence="1 2" key="1">
    <citation type="submission" date="2019-06" db="EMBL/GenBank/DDBJ databases">
        <title>Whole genome shotgun sequence of Brevibacillus parabrevis NBRC 12334.</title>
        <authorList>
            <person name="Hosoyama A."/>
            <person name="Uohara A."/>
            <person name="Ohji S."/>
            <person name="Ichikawa N."/>
        </authorList>
    </citation>
    <scope>NUCLEOTIDE SEQUENCE [LARGE SCALE GENOMIC DNA]</scope>
    <source>
        <strain evidence="1 2">NBRC 12334</strain>
    </source>
</reference>
<accession>A0A4Y3PUY9</accession>
<comment type="caution">
    <text evidence="1">The sequence shown here is derived from an EMBL/GenBank/DDBJ whole genome shotgun (WGS) entry which is preliminary data.</text>
</comment>
<keyword evidence="2" id="KW-1185">Reference proteome</keyword>
<evidence type="ECO:0000313" key="1">
    <source>
        <dbReference type="EMBL" id="GEB35866.1"/>
    </source>
</evidence>
<gene>
    <name evidence="1" type="ORF">BPA01_54460</name>
</gene>
<sequence length="42" mass="4908">MEALIVDANTLETVIHDYKDGLDEEVDFNKIVPPYIHYMLKN</sequence>